<sequence>MKHILYSIIILFILTSCDPVFKADIVNYTNSDVIIQVGFDRTELEKAWQGRPYIPYLNSYPKSYDIGSAIEVDTANLIYTYTLPPDKVFPLEGGIGSRPDFDIFKNLLIITSDTTFYKDKSEIFNAFNEIEKRNWILELK</sequence>
<evidence type="ECO:0000313" key="1">
    <source>
        <dbReference type="EMBL" id="PTB97198.1"/>
    </source>
</evidence>
<evidence type="ECO:0000313" key="2">
    <source>
        <dbReference type="Proteomes" id="UP000240608"/>
    </source>
</evidence>
<comment type="caution">
    <text evidence="1">The sequence shown here is derived from an EMBL/GenBank/DDBJ whole genome shotgun (WGS) entry which is preliminary data.</text>
</comment>
<reference evidence="1 2" key="1">
    <citation type="submission" date="2018-03" db="EMBL/GenBank/DDBJ databases">
        <title>Cross-interface Injection: A General Nanoliter Liquid Handling Method Applied to Single Cells Genome Amplification Automated Nanoliter Liquid Handling Applied to Single Cell Multiple Displacement Amplification.</title>
        <authorList>
            <person name="Yun J."/>
            <person name="Xu P."/>
            <person name="Xu J."/>
            <person name="Dai X."/>
            <person name="Wang Y."/>
            <person name="Zheng X."/>
            <person name="Cao C."/>
            <person name="Yi Q."/>
            <person name="Zhu Y."/>
            <person name="Wang L."/>
            <person name="Dong Z."/>
            <person name="Huang Y."/>
            <person name="Huang L."/>
            <person name="Du W."/>
        </authorList>
    </citation>
    <scope>NUCLEOTIDE SEQUENCE [LARGE SCALE GENOMIC DNA]</scope>
    <source>
        <strain evidence="1 2">Z-D1-2</strain>
    </source>
</reference>
<accession>A0A2T4DU06</accession>
<name>A0A2T4DU06_9BACT</name>
<dbReference type="AlphaFoldDB" id="A0A2T4DU06"/>
<protein>
    <submittedName>
        <fullName evidence="1">Uncharacterized protein</fullName>
    </submittedName>
</protein>
<proteinExistence type="predicted"/>
<organism evidence="1 2">
    <name type="scientific">Marivirga lumbricoides</name>
    <dbReference type="NCBI Taxonomy" id="1046115"/>
    <lineage>
        <taxon>Bacteria</taxon>
        <taxon>Pseudomonadati</taxon>
        <taxon>Bacteroidota</taxon>
        <taxon>Cytophagia</taxon>
        <taxon>Cytophagales</taxon>
        <taxon>Marivirgaceae</taxon>
        <taxon>Marivirga</taxon>
    </lineage>
</organism>
<dbReference type="PROSITE" id="PS51257">
    <property type="entry name" value="PROKAR_LIPOPROTEIN"/>
    <property type="match status" value="1"/>
</dbReference>
<gene>
    <name evidence="1" type="ORF">C9994_03875</name>
</gene>
<dbReference type="Proteomes" id="UP000240608">
    <property type="component" value="Unassembled WGS sequence"/>
</dbReference>
<dbReference type="EMBL" id="PYVU01000021">
    <property type="protein sequence ID" value="PTB97198.1"/>
    <property type="molecule type" value="Genomic_DNA"/>
</dbReference>